<feature type="transmembrane region" description="Helical" evidence="7">
    <location>
        <begin position="318"/>
        <end position="340"/>
    </location>
</feature>
<keyword evidence="4 7" id="KW-1133">Transmembrane helix</keyword>
<dbReference type="PROSITE" id="PS50850">
    <property type="entry name" value="MFS"/>
    <property type="match status" value="1"/>
</dbReference>
<proteinExistence type="predicted"/>
<comment type="caution">
    <text evidence="9">The sequence shown here is derived from an EMBL/GenBank/DDBJ whole genome shotgun (WGS) entry which is preliminary data.</text>
</comment>
<feature type="transmembrane region" description="Helical" evidence="7">
    <location>
        <begin position="502"/>
        <end position="521"/>
    </location>
</feature>
<keyword evidence="2" id="KW-0813">Transport</keyword>
<evidence type="ECO:0000259" key="8">
    <source>
        <dbReference type="PROSITE" id="PS50850"/>
    </source>
</evidence>
<evidence type="ECO:0000313" key="9">
    <source>
        <dbReference type="EMBL" id="CAG8649943.1"/>
    </source>
</evidence>
<evidence type="ECO:0000256" key="7">
    <source>
        <dbReference type="SAM" id="Phobius"/>
    </source>
</evidence>
<dbReference type="EMBL" id="CAJVPY010005764">
    <property type="protein sequence ID" value="CAG8649943.1"/>
    <property type="molecule type" value="Genomic_DNA"/>
</dbReference>
<sequence>DMNNSLDLNASEQHGSQEVSEPFSHTTTIPRGSKTKRVSKPNKFASYDSDQEIRTVSIQKKERKIGKETPLPKMTMFVLSVIVFSEPMNSTILFPFVYFMVRDFGVSDDDKEIGRYAGLIASSFFFAQFCFAMFWGSLSDRIGRRPILLFGLLGNIITCLLFGLSKSLIWAIITRATCGMLNGNVGVAKSMLGEVTDRTNQTRAFSLFGFCWGFGCIGIFPYFLPCAVAAFVGFTGFIVGFFMLPETRHYKPLSDPERKPFLTSNKKLYGAINSSNEISDNNSSKISVDDICSITPNDIDRDSTNEQKIITKDSISKISYYTIASYAIISFHTIVFDEVYSIYAVTAISDGGLGFSSTELALTLSFAGLLHLNCQFLLYPYLRLKFDTLKMFRTAFLAYFPCYCMFPLISLFRRKLIESEINSEMVTIITWSILLLTLMFRVILNVICFTTVFILINNSATSNVLGTLNGIGQTLASFARAFGPALGGFLWSWSLINNLGFPFNYSFVFILISFVAFIGHIQSSYIPPELGYLDDNSVDNSVVVE</sequence>
<evidence type="ECO:0000256" key="2">
    <source>
        <dbReference type="ARBA" id="ARBA00022448"/>
    </source>
</evidence>
<evidence type="ECO:0000256" key="3">
    <source>
        <dbReference type="ARBA" id="ARBA00022692"/>
    </source>
</evidence>
<evidence type="ECO:0000256" key="5">
    <source>
        <dbReference type="ARBA" id="ARBA00023136"/>
    </source>
</evidence>
<dbReference type="GO" id="GO:0016020">
    <property type="term" value="C:membrane"/>
    <property type="evidence" value="ECO:0007669"/>
    <property type="project" value="UniProtKB-SubCell"/>
</dbReference>
<evidence type="ECO:0000256" key="6">
    <source>
        <dbReference type="SAM" id="MobiDB-lite"/>
    </source>
</evidence>
<feature type="compositionally biased region" description="Polar residues" evidence="6">
    <location>
        <begin position="1"/>
        <end position="30"/>
    </location>
</feature>
<organism evidence="9 10">
    <name type="scientific">Dentiscutata erythropus</name>
    <dbReference type="NCBI Taxonomy" id="1348616"/>
    <lineage>
        <taxon>Eukaryota</taxon>
        <taxon>Fungi</taxon>
        <taxon>Fungi incertae sedis</taxon>
        <taxon>Mucoromycota</taxon>
        <taxon>Glomeromycotina</taxon>
        <taxon>Glomeromycetes</taxon>
        <taxon>Diversisporales</taxon>
        <taxon>Gigasporaceae</taxon>
        <taxon>Dentiscutata</taxon>
    </lineage>
</organism>
<gene>
    <name evidence="9" type="ORF">DERYTH_LOCUS10127</name>
</gene>
<dbReference type="CDD" id="cd17330">
    <property type="entry name" value="MFS_SLC46_TetA_like"/>
    <property type="match status" value="1"/>
</dbReference>
<feature type="transmembrane region" description="Helical" evidence="7">
    <location>
        <begin position="432"/>
        <end position="456"/>
    </location>
</feature>
<dbReference type="AlphaFoldDB" id="A0A9N9DUW8"/>
<dbReference type="InterPro" id="IPR020846">
    <property type="entry name" value="MFS_dom"/>
</dbReference>
<accession>A0A9N9DUW8</accession>
<dbReference type="PANTHER" id="PTHR23504">
    <property type="entry name" value="MAJOR FACILITATOR SUPERFAMILY DOMAIN-CONTAINING PROTEIN 10"/>
    <property type="match status" value="1"/>
</dbReference>
<dbReference type="InterPro" id="IPR011701">
    <property type="entry name" value="MFS"/>
</dbReference>
<dbReference type="Pfam" id="PF07690">
    <property type="entry name" value="MFS_1"/>
    <property type="match status" value="1"/>
</dbReference>
<reference evidence="9" key="1">
    <citation type="submission" date="2021-06" db="EMBL/GenBank/DDBJ databases">
        <authorList>
            <person name="Kallberg Y."/>
            <person name="Tangrot J."/>
            <person name="Rosling A."/>
        </authorList>
    </citation>
    <scope>NUCLEOTIDE SEQUENCE</scope>
    <source>
        <strain evidence="9">MA453B</strain>
    </source>
</reference>
<feature type="non-terminal residue" evidence="9">
    <location>
        <position position="545"/>
    </location>
</feature>
<protein>
    <submittedName>
        <fullName evidence="9">25221_t:CDS:1</fullName>
    </submittedName>
</protein>
<keyword evidence="3 7" id="KW-0812">Transmembrane</keyword>
<evidence type="ECO:0000313" key="10">
    <source>
        <dbReference type="Proteomes" id="UP000789405"/>
    </source>
</evidence>
<keyword evidence="5 7" id="KW-0472">Membrane</keyword>
<feature type="region of interest" description="Disordered" evidence="6">
    <location>
        <begin position="1"/>
        <end position="41"/>
    </location>
</feature>
<dbReference type="Proteomes" id="UP000789405">
    <property type="component" value="Unassembled WGS sequence"/>
</dbReference>
<dbReference type="PANTHER" id="PTHR23504:SF15">
    <property type="entry name" value="MAJOR FACILITATOR SUPERFAMILY (MFS) PROFILE DOMAIN-CONTAINING PROTEIN"/>
    <property type="match status" value="1"/>
</dbReference>
<feature type="transmembrane region" description="Helical" evidence="7">
    <location>
        <begin position="113"/>
        <end position="135"/>
    </location>
</feature>
<dbReference type="GO" id="GO:0022857">
    <property type="term" value="F:transmembrane transporter activity"/>
    <property type="evidence" value="ECO:0007669"/>
    <property type="project" value="InterPro"/>
</dbReference>
<feature type="transmembrane region" description="Helical" evidence="7">
    <location>
        <begin position="222"/>
        <end position="244"/>
    </location>
</feature>
<comment type="subcellular location">
    <subcellularLocation>
        <location evidence="1">Membrane</location>
        <topology evidence="1">Multi-pass membrane protein</topology>
    </subcellularLocation>
</comment>
<feature type="transmembrane region" description="Helical" evidence="7">
    <location>
        <begin position="147"/>
        <end position="173"/>
    </location>
</feature>
<feature type="transmembrane region" description="Helical" evidence="7">
    <location>
        <begin position="77"/>
        <end position="101"/>
    </location>
</feature>
<dbReference type="OrthoDB" id="419616at2759"/>
<keyword evidence="10" id="KW-1185">Reference proteome</keyword>
<dbReference type="InterPro" id="IPR036259">
    <property type="entry name" value="MFS_trans_sf"/>
</dbReference>
<evidence type="ECO:0000256" key="1">
    <source>
        <dbReference type="ARBA" id="ARBA00004141"/>
    </source>
</evidence>
<dbReference type="Gene3D" id="1.20.1250.20">
    <property type="entry name" value="MFS general substrate transporter like domains"/>
    <property type="match status" value="1"/>
</dbReference>
<feature type="domain" description="Major facilitator superfamily (MFS) profile" evidence="8">
    <location>
        <begin position="75"/>
        <end position="531"/>
    </location>
</feature>
<name>A0A9N9DUW8_9GLOM</name>
<evidence type="ECO:0000256" key="4">
    <source>
        <dbReference type="ARBA" id="ARBA00022989"/>
    </source>
</evidence>
<feature type="transmembrane region" description="Helical" evidence="7">
    <location>
        <begin position="360"/>
        <end position="382"/>
    </location>
</feature>
<feature type="transmembrane region" description="Helical" evidence="7">
    <location>
        <begin position="394"/>
        <end position="412"/>
    </location>
</feature>
<dbReference type="SUPFAM" id="SSF103473">
    <property type="entry name" value="MFS general substrate transporter"/>
    <property type="match status" value="1"/>
</dbReference>